<dbReference type="Pfam" id="PF00583">
    <property type="entry name" value="Acetyltransf_1"/>
    <property type="match status" value="1"/>
</dbReference>
<dbReference type="PROSITE" id="PS51186">
    <property type="entry name" value="GNAT"/>
    <property type="match status" value="1"/>
</dbReference>
<keyword evidence="1 4" id="KW-0808">Transferase</keyword>
<accession>A0ABU6F835</accession>
<protein>
    <submittedName>
        <fullName evidence="4">GNAT family N-acetyltransferase</fullName>
        <ecNumber evidence="4">2.3.1.-</ecNumber>
    </submittedName>
</protein>
<evidence type="ECO:0000313" key="5">
    <source>
        <dbReference type="Proteomes" id="UP001354931"/>
    </source>
</evidence>
<organism evidence="4 5">
    <name type="scientific">Streptomyces endophyticus</name>
    <dbReference type="NCBI Taxonomy" id="714166"/>
    <lineage>
        <taxon>Bacteria</taxon>
        <taxon>Bacillati</taxon>
        <taxon>Actinomycetota</taxon>
        <taxon>Actinomycetes</taxon>
        <taxon>Kitasatosporales</taxon>
        <taxon>Streptomycetaceae</taxon>
        <taxon>Streptomyces</taxon>
    </lineage>
</organism>
<dbReference type="EMBL" id="JAOZYC010000122">
    <property type="protein sequence ID" value="MEB8339643.1"/>
    <property type="molecule type" value="Genomic_DNA"/>
</dbReference>
<dbReference type="PANTHER" id="PTHR43877:SF2">
    <property type="entry name" value="AMINOALKYLPHOSPHONATE N-ACETYLTRANSFERASE-RELATED"/>
    <property type="match status" value="1"/>
</dbReference>
<evidence type="ECO:0000313" key="4">
    <source>
        <dbReference type="EMBL" id="MEB8339643.1"/>
    </source>
</evidence>
<evidence type="ECO:0000256" key="2">
    <source>
        <dbReference type="ARBA" id="ARBA00023315"/>
    </source>
</evidence>
<dbReference type="SUPFAM" id="SSF55729">
    <property type="entry name" value="Acyl-CoA N-acyltransferases (Nat)"/>
    <property type="match status" value="1"/>
</dbReference>
<keyword evidence="2 4" id="KW-0012">Acyltransferase</keyword>
<dbReference type="InterPro" id="IPR016181">
    <property type="entry name" value="Acyl_CoA_acyltransferase"/>
</dbReference>
<keyword evidence="5" id="KW-1185">Reference proteome</keyword>
<dbReference type="Proteomes" id="UP001354931">
    <property type="component" value="Unassembled WGS sequence"/>
</dbReference>
<dbReference type="GO" id="GO:0016746">
    <property type="term" value="F:acyltransferase activity"/>
    <property type="evidence" value="ECO:0007669"/>
    <property type="project" value="UniProtKB-KW"/>
</dbReference>
<dbReference type="RefSeq" id="WP_326017942.1">
    <property type="nucleotide sequence ID" value="NZ_JAOZYC010000122.1"/>
</dbReference>
<dbReference type="Gene3D" id="3.40.630.30">
    <property type="match status" value="1"/>
</dbReference>
<proteinExistence type="predicted"/>
<evidence type="ECO:0000256" key="1">
    <source>
        <dbReference type="ARBA" id="ARBA00022679"/>
    </source>
</evidence>
<dbReference type="InterPro" id="IPR000182">
    <property type="entry name" value="GNAT_dom"/>
</dbReference>
<feature type="domain" description="N-acetyltransferase" evidence="3">
    <location>
        <begin position="22"/>
        <end position="180"/>
    </location>
</feature>
<evidence type="ECO:0000259" key="3">
    <source>
        <dbReference type="PROSITE" id="PS51186"/>
    </source>
</evidence>
<gene>
    <name evidence="4" type="ORF">OKJ99_19325</name>
</gene>
<dbReference type="InterPro" id="IPR050832">
    <property type="entry name" value="Bact_Acetyltransf"/>
</dbReference>
<reference evidence="4 5" key="1">
    <citation type="submission" date="2022-10" db="EMBL/GenBank/DDBJ databases">
        <authorList>
            <person name="Xie J."/>
            <person name="Shen N."/>
        </authorList>
    </citation>
    <scope>NUCLEOTIDE SEQUENCE [LARGE SCALE GENOMIC DNA]</scope>
    <source>
        <strain evidence="4 5">YIM65594</strain>
    </source>
</reference>
<sequence length="193" mass="20567">MTFTCTRLAPSEFPSYVDELGALLVDVVHGGSSLGFLHGLTPYEAATWWRDYVGPSVERGSMAVWVAIDTEAAAGTHRCVGTISLAFTEKPNGRHRAEVVKLMVHGSTRGTGLGRTLLATAERAAAEAGVTLLVLDTETGSPAENFYRKAGWDEVGVIPDYAADPAGVLRPTTLFCKRLTPIEPLAPVGDPQE</sequence>
<name>A0ABU6F835_9ACTN</name>
<dbReference type="EC" id="2.3.1.-" evidence="4"/>
<dbReference type="PANTHER" id="PTHR43877">
    <property type="entry name" value="AMINOALKYLPHOSPHONATE N-ACETYLTRANSFERASE-RELATED-RELATED"/>
    <property type="match status" value="1"/>
</dbReference>
<comment type="caution">
    <text evidence="4">The sequence shown here is derived from an EMBL/GenBank/DDBJ whole genome shotgun (WGS) entry which is preliminary data.</text>
</comment>